<feature type="transmembrane region" description="Helical" evidence="7">
    <location>
        <begin position="107"/>
        <end position="126"/>
    </location>
</feature>
<keyword evidence="3" id="KW-1003">Cell membrane</keyword>
<keyword evidence="6 7" id="KW-0472">Membrane</keyword>
<dbReference type="PIRSF" id="PIRSF004810">
    <property type="entry name" value="ChrA"/>
    <property type="match status" value="1"/>
</dbReference>
<organism evidence="8 9">
    <name type="scientific">Bowmanella yangjiangensis</name>
    <dbReference type="NCBI Taxonomy" id="2811230"/>
    <lineage>
        <taxon>Bacteria</taxon>
        <taxon>Pseudomonadati</taxon>
        <taxon>Pseudomonadota</taxon>
        <taxon>Gammaproteobacteria</taxon>
        <taxon>Alteromonadales</taxon>
        <taxon>Alteromonadaceae</taxon>
        <taxon>Bowmanella</taxon>
    </lineage>
</organism>
<dbReference type="InterPro" id="IPR003370">
    <property type="entry name" value="Chromate_transpt"/>
</dbReference>
<evidence type="ECO:0000256" key="7">
    <source>
        <dbReference type="SAM" id="Phobius"/>
    </source>
</evidence>
<evidence type="ECO:0000256" key="1">
    <source>
        <dbReference type="ARBA" id="ARBA00004651"/>
    </source>
</evidence>
<comment type="caution">
    <text evidence="8">The sequence shown here is derived from an EMBL/GenBank/DDBJ whole genome shotgun (WGS) entry which is preliminary data.</text>
</comment>
<dbReference type="NCBIfam" id="TIGR00937">
    <property type="entry name" value="2A51"/>
    <property type="match status" value="1"/>
</dbReference>
<protein>
    <submittedName>
        <fullName evidence="8">Chromate efflux transporter</fullName>
    </submittedName>
</protein>
<dbReference type="PANTHER" id="PTHR33567">
    <property type="entry name" value="CHROMATE ION TRANSPORTER (EUROFUNG)"/>
    <property type="match status" value="1"/>
</dbReference>
<feature type="transmembrane region" description="Helical" evidence="7">
    <location>
        <begin position="358"/>
        <end position="390"/>
    </location>
</feature>
<evidence type="ECO:0000256" key="2">
    <source>
        <dbReference type="ARBA" id="ARBA00005262"/>
    </source>
</evidence>
<evidence type="ECO:0000256" key="5">
    <source>
        <dbReference type="ARBA" id="ARBA00022989"/>
    </source>
</evidence>
<feature type="transmembrane region" description="Helical" evidence="7">
    <location>
        <begin position="138"/>
        <end position="171"/>
    </location>
</feature>
<comment type="subcellular location">
    <subcellularLocation>
        <location evidence="1">Cell membrane</location>
        <topology evidence="1">Multi-pass membrane protein</topology>
    </subcellularLocation>
</comment>
<evidence type="ECO:0000313" key="9">
    <source>
        <dbReference type="Proteomes" id="UP000663992"/>
    </source>
</evidence>
<feature type="transmembrane region" description="Helical" evidence="7">
    <location>
        <begin position="256"/>
        <end position="277"/>
    </location>
</feature>
<feature type="transmembrane region" description="Helical" evidence="7">
    <location>
        <begin position="74"/>
        <end position="95"/>
    </location>
</feature>
<sequence length="391" mass="41343">MWTLFWVFLRLGLTSFGGPVAHLGFFRTEFVDKRKWLSESAYAELIALCQFLPGPASSQVGMAIGLLKGGMRGALLAWLGFTLPSALLLTFFALHLEDLGLVLGWDWLHGLKVLAVAVVAHAVLSMGRSLCPDVIRRVVALAACFLLLLWPGSKMQLLVIVVAAASAFWWGKPVVGGAQNTELNVPLSKTLGGVMLLLCMALLLTLPLMAEQFKVPLLSLFDSVYRAGALVFGGGHVVLPLLQAELVPQQISPDTFLAGYGAAQAVPGPLFTFAAFVGASSSATSSGWLAALIALVGIFMPGCLLVIGALPFWSTLRKHHLARQGLLGANAAVVGLLLAVLINPLFGATIQSMQDALLALLAFALLQFVRLSAAWLVLPCAVLAGLGWLAG</sequence>
<dbReference type="Proteomes" id="UP000663992">
    <property type="component" value="Unassembled WGS sequence"/>
</dbReference>
<keyword evidence="4 7" id="KW-0812">Transmembrane</keyword>
<dbReference type="InterPro" id="IPR014047">
    <property type="entry name" value="Chr_Tranpt_l_chain"/>
</dbReference>
<accession>A0ABS3CUK9</accession>
<dbReference type="PANTHER" id="PTHR33567:SF3">
    <property type="entry name" value="CHROMATE ION TRANSPORTER (EUROFUNG)"/>
    <property type="match status" value="1"/>
</dbReference>
<dbReference type="EMBL" id="JAFKCS010000012">
    <property type="protein sequence ID" value="MBN7820788.1"/>
    <property type="molecule type" value="Genomic_DNA"/>
</dbReference>
<keyword evidence="9" id="KW-1185">Reference proteome</keyword>
<dbReference type="Pfam" id="PF02417">
    <property type="entry name" value="Chromate_transp"/>
    <property type="match status" value="2"/>
</dbReference>
<evidence type="ECO:0000256" key="6">
    <source>
        <dbReference type="ARBA" id="ARBA00023136"/>
    </source>
</evidence>
<keyword evidence="5 7" id="KW-1133">Transmembrane helix</keyword>
<evidence type="ECO:0000256" key="4">
    <source>
        <dbReference type="ARBA" id="ARBA00022692"/>
    </source>
</evidence>
<feature type="transmembrane region" description="Helical" evidence="7">
    <location>
        <begin position="223"/>
        <end position="244"/>
    </location>
</feature>
<proteinExistence type="inferred from homology"/>
<name>A0ABS3CUK9_9ALTE</name>
<feature type="transmembrane region" description="Helical" evidence="7">
    <location>
        <begin position="325"/>
        <end position="346"/>
    </location>
</feature>
<gene>
    <name evidence="8" type="primary">chrA</name>
    <name evidence="8" type="ORF">J0A65_12995</name>
</gene>
<comment type="similarity">
    <text evidence="2">Belongs to the chromate ion transporter (CHR) (TC 2.A.51) family.</text>
</comment>
<feature type="transmembrane region" description="Helical" evidence="7">
    <location>
        <begin position="289"/>
        <end position="313"/>
    </location>
</feature>
<feature type="transmembrane region" description="Helical" evidence="7">
    <location>
        <begin position="191"/>
        <end position="211"/>
    </location>
</feature>
<reference evidence="8 9" key="1">
    <citation type="submission" date="2021-03" db="EMBL/GenBank/DDBJ databases">
        <title>novel species isolated from a fishpond in China.</title>
        <authorList>
            <person name="Lu H."/>
            <person name="Cai Z."/>
        </authorList>
    </citation>
    <scope>NUCLEOTIDE SEQUENCE [LARGE SCALE GENOMIC DNA]</scope>
    <source>
        <strain evidence="8 9">Y57</strain>
    </source>
</reference>
<evidence type="ECO:0000256" key="3">
    <source>
        <dbReference type="ARBA" id="ARBA00022475"/>
    </source>
</evidence>
<evidence type="ECO:0000313" key="8">
    <source>
        <dbReference type="EMBL" id="MBN7820788.1"/>
    </source>
</evidence>